<dbReference type="Proteomes" id="UP000694429">
    <property type="component" value="Chromosome 6"/>
</dbReference>
<dbReference type="Ensembl" id="ENSCAFT00030016696.1">
    <property type="protein sequence ID" value="ENSCAFP00030014590.1"/>
    <property type="gene ID" value="ENSCAFG00030008844.1"/>
</dbReference>
<dbReference type="GO" id="GO:0006397">
    <property type="term" value="P:mRNA processing"/>
    <property type="evidence" value="ECO:0007669"/>
    <property type="project" value="UniProtKB-KW"/>
</dbReference>
<feature type="compositionally biased region" description="Basic and acidic residues" evidence="7">
    <location>
        <begin position="581"/>
        <end position="616"/>
    </location>
</feature>
<dbReference type="RefSeq" id="XP_038397064.1">
    <property type="nucleotide sequence ID" value="XM_038541136.1"/>
</dbReference>
<evidence type="ECO:0000256" key="3">
    <source>
        <dbReference type="ARBA" id="ARBA00022664"/>
    </source>
</evidence>
<evidence type="ECO:0000256" key="1">
    <source>
        <dbReference type="ARBA" id="ARBA00004123"/>
    </source>
</evidence>
<feature type="compositionally biased region" description="Basic residues" evidence="7">
    <location>
        <begin position="492"/>
        <end position="520"/>
    </location>
</feature>
<reference evidence="8" key="2">
    <citation type="submission" date="2025-08" db="UniProtKB">
        <authorList>
            <consortium name="Ensembl"/>
        </authorList>
    </citation>
    <scope>IDENTIFICATION</scope>
</reference>
<sequence length="616" mass="72210">MANNSPALTGNSQPQHQAAAAAAQQQQQCGGGGGATKPAVSGKQGNVLPLWGNEKTMNLNPMILTNILSSPYFKVQLYELKTYHEVVDEIYFKFTALKLFLLTWIYSAPTCWCFSRSPRARACIDFDVGLVLLVFFIRSRQGSGLTQSCSEARSSPGSQVEVTHVEPWEKGSRKTAGQTGMCGGVRGVGTGGIVSTAFCLLYKLFTLKLTRKQVMGLITHTDSPYIRALGFMYIRYTQPPTDLWDWFESFLDDEEDLDVKAGGGCVMTIGEMLRSFLTKLEWFSTLFPRIPVPVQKNIDQQIKTRPRKIKKDGKEGPEEIDRHVERRRSRSPRRSLSPRRSPRRSRSRSHHREGHGSSSFDRELEREKERQRLEREAKEREKERRRSRSIDRGLERRRSSRSRERHRSRSRSRDRKGDRRDRDREREKENERGRRRDRDYDKERGNDREKERERSRERSKERRSRGEVEEKKHKEDKDDRRHRDDKKDSKKEKKHSRSRSRERKHRSRSRSRNAGKRSRSRSKEKSSKHKNESKEKSNKRSRSGSQGRTDSVEKSRKREHSPSKEKSRKRSRSKERSHKRDHSDSKDQSDKHDRRRSQSIEPESQERQHKNKDETV</sequence>
<evidence type="ECO:0000256" key="2">
    <source>
        <dbReference type="ARBA" id="ARBA00006164"/>
    </source>
</evidence>
<protein>
    <submittedName>
        <fullName evidence="8">Syntaxin binding protein 3</fullName>
    </submittedName>
</protein>
<feature type="compositionally biased region" description="Basic and acidic residues" evidence="7">
    <location>
        <begin position="415"/>
        <end position="491"/>
    </location>
</feature>
<feature type="compositionally biased region" description="Basic and acidic residues" evidence="7">
    <location>
        <begin position="521"/>
        <end position="538"/>
    </location>
</feature>
<keyword evidence="5" id="KW-0508">mRNA splicing</keyword>
<organism evidence="8 9">
    <name type="scientific">Canis lupus familiaris</name>
    <name type="common">Dog</name>
    <name type="synonym">Canis familiaris</name>
    <dbReference type="NCBI Taxonomy" id="9615"/>
    <lineage>
        <taxon>Eukaryota</taxon>
        <taxon>Metazoa</taxon>
        <taxon>Chordata</taxon>
        <taxon>Craniata</taxon>
        <taxon>Vertebrata</taxon>
        <taxon>Euteleostomi</taxon>
        <taxon>Mammalia</taxon>
        <taxon>Eutheria</taxon>
        <taxon>Laurasiatheria</taxon>
        <taxon>Carnivora</taxon>
        <taxon>Caniformia</taxon>
        <taxon>Canidae</taxon>
        <taxon>Canis</taxon>
    </lineage>
</organism>
<evidence type="ECO:0000256" key="7">
    <source>
        <dbReference type="SAM" id="MobiDB-lite"/>
    </source>
</evidence>
<evidence type="ECO:0000256" key="4">
    <source>
        <dbReference type="ARBA" id="ARBA00022728"/>
    </source>
</evidence>
<feature type="compositionally biased region" description="Basic and acidic residues" evidence="7">
    <location>
        <begin position="360"/>
        <end position="397"/>
    </location>
</feature>
<dbReference type="GeneID" id="613001"/>
<feature type="compositionally biased region" description="Low complexity" evidence="7">
    <location>
        <begin position="15"/>
        <end position="28"/>
    </location>
</feature>
<keyword evidence="4" id="KW-0747">Spliceosome</keyword>
<dbReference type="PANTHER" id="PTHR23142">
    <property type="entry name" value="PRE-MRNA-SPLICING FACTOR 38A-RELATED"/>
    <property type="match status" value="1"/>
</dbReference>
<feature type="compositionally biased region" description="Basic residues" evidence="7">
    <location>
        <begin position="566"/>
        <end position="580"/>
    </location>
</feature>
<dbReference type="GO" id="GO:0005681">
    <property type="term" value="C:spliceosomal complex"/>
    <property type="evidence" value="ECO:0007669"/>
    <property type="project" value="UniProtKB-KW"/>
</dbReference>
<keyword evidence="6" id="KW-0539">Nucleus</keyword>
<proteinExistence type="inferred from homology"/>
<dbReference type="Pfam" id="PF03371">
    <property type="entry name" value="PRP38"/>
    <property type="match status" value="2"/>
</dbReference>
<feature type="region of interest" description="Disordered" evidence="7">
    <location>
        <begin position="298"/>
        <end position="616"/>
    </location>
</feature>
<evidence type="ECO:0000313" key="9">
    <source>
        <dbReference type="Proteomes" id="UP000694429"/>
    </source>
</evidence>
<name>A0A8C0MTF6_CANLF</name>
<dbReference type="AlphaFoldDB" id="A0A8C0MTF6"/>
<gene>
    <name evidence="8" type="primary">PRPF38B</name>
</gene>
<feature type="compositionally biased region" description="Basic and acidic residues" evidence="7">
    <location>
        <begin position="550"/>
        <end position="565"/>
    </location>
</feature>
<reference evidence="8" key="1">
    <citation type="submission" date="2019-03" db="EMBL/GenBank/DDBJ databases">
        <authorList>
            <person name="Warren W.C."/>
            <person name="Johnson G.S."/>
        </authorList>
    </citation>
    <scope>NUCLEOTIDE SEQUENCE [LARGE SCALE GENOMIC DNA]</scope>
    <source>
        <strain evidence="8">Basenji</strain>
    </source>
</reference>
<feature type="region of interest" description="Disordered" evidence="7">
    <location>
        <begin position="1"/>
        <end position="38"/>
    </location>
</feature>
<feature type="compositionally biased region" description="Basic residues" evidence="7">
    <location>
        <begin position="398"/>
        <end position="414"/>
    </location>
</feature>
<accession>A0A8C0MTF6</accession>
<evidence type="ECO:0000313" key="8">
    <source>
        <dbReference type="Ensembl" id="ENSCAFP00030014590.1"/>
    </source>
</evidence>
<dbReference type="GO" id="GO:0008380">
    <property type="term" value="P:RNA splicing"/>
    <property type="evidence" value="ECO:0007669"/>
    <property type="project" value="UniProtKB-KW"/>
</dbReference>
<feature type="compositionally biased region" description="Basic and acidic residues" evidence="7">
    <location>
        <begin position="312"/>
        <end position="324"/>
    </location>
</feature>
<evidence type="ECO:0000256" key="6">
    <source>
        <dbReference type="ARBA" id="ARBA00023242"/>
    </source>
</evidence>
<comment type="subcellular location">
    <subcellularLocation>
        <location evidence="1">Nucleus</location>
    </subcellularLocation>
</comment>
<evidence type="ECO:0000256" key="5">
    <source>
        <dbReference type="ARBA" id="ARBA00023187"/>
    </source>
</evidence>
<feature type="compositionally biased region" description="Polar residues" evidence="7">
    <location>
        <begin position="1"/>
        <end position="14"/>
    </location>
</feature>
<comment type="similarity">
    <text evidence="2">Belongs to the PRP38 family.</text>
</comment>
<dbReference type="InterPro" id="IPR005037">
    <property type="entry name" value="PRP38"/>
</dbReference>
<dbReference type="CTD" id="55119"/>
<feature type="compositionally biased region" description="Basic residues" evidence="7">
    <location>
        <begin position="325"/>
        <end position="353"/>
    </location>
</feature>
<keyword evidence="3" id="KW-0507">mRNA processing</keyword>